<organism evidence="9 10">
    <name type="scientific">Faecalicatena fissicatena</name>
    <dbReference type="NCBI Taxonomy" id="290055"/>
    <lineage>
        <taxon>Bacteria</taxon>
        <taxon>Bacillati</taxon>
        <taxon>Bacillota</taxon>
        <taxon>Clostridia</taxon>
        <taxon>Lachnospirales</taxon>
        <taxon>Lachnospiraceae</taxon>
        <taxon>Faecalicatena</taxon>
    </lineage>
</organism>
<dbReference type="CDD" id="cd01189">
    <property type="entry name" value="INT_ICEBs1_C_like"/>
    <property type="match status" value="1"/>
</dbReference>
<keyword evidence="5" id="KW-0233">DNA recombination</keyword>
<dbReference type="RefSeq" id="WP_205156135.1">
    <property type="nucleotide sequence ID" value="NZ_JACLYY010000010.1"/>
</dbReference>
<dbReference type="InterPro" id="IPR011010">
    <property type="entry name" value="DNA_brk_join_enz"/>
</dbReference>
<gene>
    <name evidence="9" type="ORF">H7U36_10730</name>
</gene>
<evidence type="ECO:0000313" key="9">
    <source>
        <dbReference type="EMBL" id="MBM6738568.1"/>
    </source>
</evidence>
<dbReference type="Proteomes" id="UP000716906">
    <property type="component" value="Unassembled WGS sequence"/>
</dbReference>
<dbReference type="Pfam" id="PF14659">
    <property type="entry name" value="Phage_int_SAM_3"/>
    <property type="match status" value="1"/>
</dbReference>
<feature type="domain" description="Tyr recombinase" evidence="7">
    <location>
        <begin position="122"/>
        <end position="319"/>
    </location>
</feature>
<evidence type="ECO:0000256" key="3">
    <source>
        <dbReference type="ARBA" id="ARBA00022908"/>
    </source>
</evidence>
<evidence type="ECO:0000256" key="6">
    <source>
        <dbReference type="PROSITE-ProRule" id="PRU01248"/>
    </source>
</evidence>
<dbReference type="SUPFAM" id="SSF56349">
    <property type="entry name" value="DNA breaking-rejoining enzymes"/>
    <property type="match status" value="1"/>
</dbReference>
<keyword evidence="3" id="KW-0229">DNA integration</keyword>
<dbReference type="Gene3D" id="1.10.443.10">
    <property type="entry name" value="Intergrase catalytic core"/>
    <property type="match status" value="1"/>
</dbReference>
<evidence type="ECO:0000259" key="7">
    <source>
        <dbReference type="PROSITE" id="PS51898"/>
    </source>
</evidence>
<comment type="similarity">
    <text evidence="2">Belongs to the 'phage' integrase family.</text>
</comment>
<evidence type="ECO:0000259" key="8">
    <source>
        <dbReference type="PROSITE" id="PS51900"/>
    </source>
</evidence>
<dbReference type="InterPro" id="IPR004107">
    <property type="entry name" value="Integrase_SAM-like_N"/>
</dbReference>
<dbReference type="Gene3D" id="1.10.150.130">
    <property type="match status" value="1"/>
</dbReference>
<dbReference type="InterPro" id="IPR010998">
    <property type="entry name" value="Integrase_recombinase_N"/>
</dbReference>
<evidence type="ECO:0000313" key="10">
    <source>
        <dbReference type="Proteomes" id="UP000716906"/>
    </source>
</evidence>
<evidence type="ECO:0000256" key="4">
    <source>
        <dbReference type="ARBA" id="ARBA00023125"/>
    </source>
</evidence>
<dbReference type="InterPro" id="IPR050090">
    <property type="entry name" value="Tyrosine_recombinase_XerCD"/>
</dbReference>
<proteinExistence type="inferred from homology"/>
<dbReference type="PROSITE" id="PS51898">
    <property type="entry name" value="TYR_RECOMBINASE"/>
    <property type="match status" value="1"/>
</dbReference>
<dbReference type="InterPro" id="IPR002104">
    <property type="entry name" value="Integrase_catalytic"/>
</dbReference>
<dbReference type="InterPro" id="IPR044068">
    <property type="entry name" value="CB"/>
</dbReference>
<keyword evidence="10" id="KW-1185">Reference proteome</keyword>
<keyword evidence="4 6" id="KW-0238">DNA-binding</keyword>
<name>A0ABS2EAB2_9FIRM</name>
<evidence type="ECO:0000256" key="5">
    <source>
        <dbReference type="ARBA" id="ARBA00023172"/>
    </source>
</evidence>
<dbReference type="PROSITE" id="PS51900">
    <property type="entry name" value="CB"/>
    <property type="match status" value="1"/>
</dbReference>
<accession>A0ABS2EAB2</accession>
<evidence type="ECO:0000256" key="1">
    <source>
        <dbReference type="ARBA" id="ARBA00003283"/>
    </source>
</evidence>
<dbReference type="InterPro" id="IPR013762">
    <property type="entry name" value="Integrase-like_cat_sf"/>
</dbReference>
<sequence length="325" mass="37869">MENKRDMSALRRQELAHIAAFWLENVRKRIKESSYIKYGNLLKNHILPELGELYVTEISTERVDCFVRSKLLEGRRDHRGGLAEKTVKDILAVLKEVCGFAVQLGYEIPCRFELIRLRQRERQIRILDREEQRALGAFLFQDEGLLKTGVLLSLYMGLRIGEVCALRREHIRYEEAVLQVRLTMQRIQDPEAHGGKRTKIIVTAPKSGKSLRDIPIPQPLFGRLLAFSEDVPDNAYVLTGRPDRFIEPRTMENVFKRYLRECHMPDINYHALRHTFATRCIESGFDVKTLSEILGHANVNITLNRYVHSSIERKRENMGRLQVLY</sequence>
<protein>
    <submittedName>
        <fullName evidence="9">Site-specific integrase</fullName>
    </submittedName>
</protein>
<feature type="domain" description="Core-binding (CB)" evidence="8">
    <location>
        <begin position="5"/>
        <end position="102"/>
    </location>
</feature>
<reference evidence="9 10" key="1">
    <citation type="journal article" date="2021" name="Sci. Rep.">
        <title>The distribution of antibiotic resistance genes in chicken gut microbiota commensals.</title>
        <authorList>
            <person name="Juricova H."/>
            <person name="Matiasovicova J."/>
            <person name="Kubasova T."/>
            <person name="Cejkova D."/>
            <person name="Rychlik I."/>
        </authorList>
    </citation>
    <scope>NUCLEOTIDE SEQUENCE [LARGE SCALE GENOMIC DNA]</scope>
    <source>
        <strain evidence="9 10">An773</strain>
    </source>
</reference>
<dbReference type="PANTHER" id="PTHR30349">
    <property type="entry name" value="PHAGE INTEGRASE-RELATED"/>
    <property type="match status" value="1"/>
</dbReference>
<evidence type="ECO:0000256" key="2">
    <source>
        <dbReference type="ARBA" id="ARBA00008857"/>
    </source>
</evidence>
<comment type="function">
    <text evidence="1">Site-specific tyrosine recombinase, which acts by catalyzing the cutting and rejoining of the recombining DNA molecules.</text>
</comment>
<dbReference type="PANTHER" id="PTHR30349:SF64">
    <property type="entry name" value="PROPHAGE INTEGRASE INTD-RELATED"/>
    <property type="match status" value="1"/>
</dbReference>
<comment type="caution">
    <text evidence="9">The sequence shown here is derived from an EMBL/GenBank/DDBJ whole genome shotgun (WGS) entry which is preliminary data.</text>
</comment>
<dbReference type="Pfam" id="PF00589">
    <property type="entry name" value="Phage_integrase"/>
    <property type="match status" value="1"/>
</dbReference>
<dbReference type="EMBL" id="JACLYY010000010">
    <property type="protein sequence ID" value="MBM6738568.1"/>
    <property type="molecule type" value="Genomic_DNA"/>
</dbReference>